<evidence type="ECO:0000313" key="1">
    <source>
        <dbReference type="EMBL" id="EFM13130.1"/>
    </source>
</evidence>
<evidence type="ECO:0000313" key="2">
    <source>
        <dbReference type="Proteomes" id="UP000005387"/>
    </source>
</evidence>
<dbReference type="Proteomes" id="UP000005387">
    <property type="component" value="Unassembled WGS sequence"/>
</dbReference>
<accession>E0I4B6</accession>
<dbReference type="EMBL" id="AEDD01000001">
    <property type="protein sequence ID" value="EFM13130.1"/>
    <property type="molecule type" value="Genomic_DNA"/>
</dbReference>
<sequence length="54" mass="6204">MQVQVTTLLSKSMFKGIRLLSRADAFSLFIESVIIRHKKTFVFMLTIQEGVVMI</sequence>
<protein>
    <submittedName>
        <fullName evidence="1">Uncharacterized protein</fullName>
    </submittedName>
</protein>
<name>E0I4B6_9BACL</name>
<organism evidence="1 2">
    <name type="scientific">Paenibacillus curdlanolyticus YK9</name>
    <dbReference type="NCBI Taxonomy" id="717606"/>
    <lineage>
        <taxon>Bacteria</taxon>
        <taxon>Bacillati</taxon>
        <taxon>Bacillota</taxon>
        <taxon>Bacilli</taxon>
        <taxon>Bacillales</taxon>
        <taxon>Paenibacillaceae</taxon>
        <taxon>Paenibacillus</taxon>
    </lineage>
</organism>
<reference evidence="1 2" key="1">
    <citation type="submission" date="2010-07" db="EMBL/GenBank/DDBJ databases">
        <title>The draft genome of Paenibacillus curdlanolyticus YK9.</title>
        <authorList>
            <consortium name="US DOE Joint Genome Institute (JGI-PGF)"/>
            <person name="Lucas S."/>
            <person name="Copeland A."/>
            <person name="Lapidus A."/>
            <person name="Cheng J.-F."/>
            <person name="Bruce D."/>
            <person name="Goodwin L."/>
            <person name="Pitluck S."/>
            <person name="Land M.L."/>
            <person name="Hauser L."/>
            <person name="Chang Y.-J."/>
            <person name="Jeffries C."/>
            <person name="Anderson I.J."/>
            <person name="Johnson E."/>
            <person name="Loganathan U."/>
            <person name="Mulhopadhyay B."/>
            <person name="Kyrpides N."/>
            <person name="Woyke T.J."/>
        </authorList>
    </citation>
    <scope>NUCLEOTIDE SEQUENCE [LARGE SCALE GENOMIC DNA]</scope>
    <source>
        <strain evidence="1 2">YK9</strain>
    </source>
</reference>
<keyword evidence="2" id="KW-1185">Reference proteome</keyword>
<gene>
    <name evidence="1" type="ORF">PaecuDRAFT_0641</name>
</gene>
<dbReference type="AlphaFoldDB" id="E0I4B6"/>
<proteinExistence type="predicted"/>